<dbReference type="GO" id="GO:1990456">
    <property type="term" value="P:mitochondrion-endoplasmic reticulum membrane tethering"/>
    <property type="evidence" value="ECO:0007669"/>
    <property type="project" value="UniProtKB-UniRule"/>
</dbReference>
<dbReference type="GO" id="GO:0045040">
    <property type="term" value="P:protein insertion into mitochondrial outer membrane"/>
    <property type="evidence" value="ECO:0007669"/>
    <property type="project" value="UniProtKB-UniRule"/>
</dbReference>
<comment type="similarity">
    <text evidence="6">Belongs to the MDM10 family.</text>
</comment>
<comment type="domain">
    <text evidence="6">Lacks alpha-helical transmembrane segments, suggesting that it resides in the membrane via beta-sheet conformations similar to those predicted for other outer membrane proteins and porin.</text>
</comment>
<dbReference type="GO" id="GO:0015914">
    <property type="term" value="P:phospholipid transport"/>
    <property type="evidence" value="ECO:0007669"/>
    <property type="project" value="TreeGrafter"/>
</dbReference>
<dbReference type="GO" id="GO:0051654">
    <property type="term" value="P:establishment of mitochondrion localization"/>
    <property type="evidence" value="ECO:0007669"/>
    <property type="project" value="TreeGrafter"/>
</dbReference>
<dbReference type="Proteomes" id="UP000800041">
    <property type="component" value="Unassembled WGS sequence"/>
</dbReference>
<comment type="subcellular location">
    <subcellularLocation>
        <location evidence="6">Mitochondrion outer membrane</location>
        <topology evidence="6">Multi-pass membrane protein</topology>
    </subcellularLocation>
    <text evidence="6">The ERMES/MDM complex localizes to a few discrete foci (around 10 per single cell), that represent mitochondria-endoplasmic reticulum junctions. These foci are often found next to mtDNA nucleoids.</text>
</comment>
<comment type="function">
    <text evidence="6">Component of the ERMES/MDM complex, which serves as a molecular tether to connect the endoplasmic reticulum and mitochondria. Components of this complex are involved in the control of mitochondrial shape and protein biogenesis and may function in phospholipid exchange. MDM10 is involved in the late assembly steps of the general translocase of the mitochondrial outer membrane (TOM complex). Functions in the TOM40-specific route of the assembly of outer membrane beta-barrel proteins, including the association of TOM40 with the receptor TOM22 and small TOM proteins. Can associate with the SAM(core) complex as well as the MDM12-MMM1 complex, both involved in late steps of the major beta-barrel assembly pathway, that is responsible for biogenesis of all outer membrane beta-barrel proteins. May act as a switch that shuttles between both complexes and channels precursor proteins into the TOM40-specific pathway. Plays a role in mitochondrial morphology and in the inheritance of mitochondria.</text>
</comment>
<dbReference type="InterPro" id="IPR023614">
    <property type="entry name" value="Porin_dom_sf"/>
</dbReference>
<keyword evidence="2 6" id="KW-0812">Transmembrane</keyword>
<keyword evidence="1 6" id="KW-1134">Transmembrane beta strand</keyword>
<comment type="subunit">
    <text evidence="6">Component of the ER-mitochondria encounter structure (ERMES) or MDM complex, composed of MMM1, MDM10, MDM12 and MDM34. Associates with the mitochondrial outer membrane sorting assembly machinery SAM(core) complex.</text>
</comment>
<accession>A0A6G1GNC2</accession>
<evidence type="ECO:0000313" key="8">
    <source>
        <dbReference type="Proteomes" id="UP000800041"/>
    </source>
</evidence>
<sequence>MLAFMDYVQHAFFNASQWNHDNSYSTLTATAKALLDFDSPRGVRLHVSSLAAPNFASSYTLGTVGVVDGSISYLYSSLPLKLESKSSDIDLHRVIRGYRHLQELRSPDEAHWWEVWHHGRRVDRKNALLYGRLYLPRSALEALYLRRLSPTRQLKIACVSDPRLVNGGNILALLQNDYGKYSTEYLYSTDSGLLGVRGLFNFGPDPRKSAGVSSGYQEPLYGRFSAGAELYYGILNKSGGVSTGLRFTTLPQHTGFPYTMTLTLNPLMGNLSSTYAVKAGQNLALCSQFDFNFYSYESDIQLGCELWRRRGTQEVDWAKKLLRPDWTNPSPRPDEDVSGVLKAKVDQNWKISVVWEGRIKELLFTLGASFDLKRREQVFRAVGVELQYSS</sequence>
<keyword evidence="8" id="KW-1185">Reference proteome</keyword>
<evidence type="ECO:0000256" key="5">
    <source>
        <dbReference type="ARBA" id="ARBA00023136"/>
    </source>
</evidence>
<dbReference type="AlphaFoldDB" id="A0A6G1GNC2"/>
<evidence type="ECO:0000256" key="4">
    <source>
        <dbReference type="ARBA" id="ARBA00023128"/>
    </source>
</evidence>
<dbReference type="PANTHER" id="PTHR28035:SF1">
    <property type="entry name" value="MITOCHONDRIAL DISTRIBUTION AND MORPHOLOGY PROTEIN 10"/>
    <property type="match status" value="1"/>
</dbReference>
<keyword evidence="3 6" id="KW-1000">Mitochondrion outer membrane</keyword>
<name>A0A6G1GNC2_9PEZI</name>
<organism evidence="7 8">
    <name type="scientific">Aulographum hederae CBS 113979</name>
    <dbReference type="NCBI Taxonomy" id="1176131"/>
    <lineage>
        <taxon>Eukaryota</taxon>
        <taxon>Fungi</taxon>
        <taxon>Dikarya</taxon>
        <taxon>Ascomycota</taxon>
        <taxon>Pezizomycotina</taxon>
        <taxon>Dothideomycetes</taxon>
        <taxon>Pleosporomycetidae</taxon>
        <taxon>Aulographales</taxon>
        <taxon>Aulographaceae</taxon>
    </lineage>
</organism>
<dbReference type="InterPro" id="IPR027539">
    <property type="entry name" value="Mdm10"/>
</dbReference>
<evidence type="ECO:0000313" key="7">
    <source>
        <dbReference type="EMBL" id="KAF1982453.1"/>
    </source>
</evidence>
<dbReference type="OrthoDB" id="2103793at2759"/>
<keyword evidence="4 6" id="KW-0496">Mitochondrion</keyword>
<keyword evidence="5 6" id="KW-0472">Membrane</keyword>
<dbReference type="GO" id="GO:0070096">
    <property type="term" value="P:mitochondrial outer membrane translocase complex assembly"/>
    <property type="evidence" value="ECO:0007669"/>
    <property type="project" value="UniProtKB-UniRule"/>
</dbReference>
<proteinExistence type="inferred from homology"/>
<dbReference type="PANTHER" id="PTHR28035">
    <property type="entry name" value="MITOCHONDRIAL DISTRIBUTION AND MORPHOLOGY PROTEIN 10"/>
    <property type="match status" value="1"/>
</dbReference>
<evidence type="ECO:0000256" key="1">
    <source>
        <dbReference type="ARBA" id="ARBA00022452"/>
    </source>
</evidence>
<dbReference type="HAMAP" id="MF_03102">
    <property type="entry name" value="Mdm10"/>
    <property type="match status" value="1"/>
</dbReference>
<evidence type="ECO:0000256" key="6">
    <source>
        <dbReference type="HAMAP-Rule" id="MF_03102"/>
    </source>
</evidence>
<dbReference type="Gene3D" id="2.40.160.10">
    <property type="entry name" value="Porin"/>
    <property type="match status" value="1"/>
</dbReference>
<dbReference type="GO" id="GO:0032865">
    <property type="term" value="C:ERMES complex"/>
    <property type="evidence" value="ECO:0007669"/>
    <property type="project" value="UniProtKB-UniRule"/>
</dbReference>
<dbReference type="GO" id="GO:0001401">
    <property type="term" value="C:SAM complex"/>
    <property type="evidence" value="ECO:0007669"/>
    <property type="project" value="TreeGrafter"/>
</dbReference>
<dbReference type="Pfam" id="PF12519">
    <property type="entry name" value="MDM10"/>
    <property type="match status" value="2"/>
</dbReference>
<evidence type="ECO:0000256" key="2">
    <source>
        <dbReference type="ARBA" id="ARBA00022692"/>
    </source>
</evidence>
<gene>
    <name evidence="6" type="primary">MDM10</name>
    <name evidence="7" type="ORF">K402DRAFT_424558</name>
</gene>
<reference evidence="7" key="1">
    <citation type="journal article" date="2020" name="Stud. Mycol.">
        <title>101 Dothideomycetes genomes: a test case for predicting lifestyles and emergence of pathogens.</title>
        <authorList>
            <person name="Haridas S."/>
            <person name="Albert R."/>
            <person name="Binder M."/>
            <person name="Bloem J."/>
            <person name="Labutti K."/>
            <person name="Salamov A."/>
            <person name="Andreopoulos B."/>
            <person name="Baker S."/>
            <person name="Barry K."/>
            <person name="Bills G."/>
            <person name="Bluhm B."/>
            <person name="Cannon C."/>
            <person name="Castanera R."/>
            <person name="Culley D."/>
            <person name="Daum C."/>
            <person name="Ezra D."/>
            <person name="Gonzalez J."/>
            <person name="Henrissat B."/>
            <person name="Kuo A."/>
            <person name="Liang C."/>
            <person name="Lipzen A."/>
            <person name="Lutzoni F."/>
            <person name="Magnuson J."/>
            <person name="Mondo S."/>
            <person name="Nolan M."/>
            <person name="Ohm R."/>
            <person name="Pangilinan J."/>
            <person name="Park H.-J."/>
            <person name="Ramirez L."/>
            <person name="Alfaro M."/>
            <person name="Sun H."/>
            <person name="Tritt A."/>
            <person name="Yoshinaga Y."/>
            <person name="Zwiers L.-H."/>
            <person name="Turgeon B."/>
            <person name="Goodwin S."/>
            <person name="Spatafora J."/>
            <person name="Crous P."/>
            <person name="Grigoriev I."/>
        </authorList>
    </citation>
    <scope>NUCLEOTIDE SEQUENCE</scope>
    <source>
        <strain evidence="7">CBS 113979</strain>
    </source>
</reference>
<dbReference type="EMBL" id="ML977184">
    <property type="protein sequence ID" value="KAF1982453.1"/>
    <property type="molecule type" value="Genomic_DNA"/>
</dbReference>
<evidence type="ECO:0000256" key="3">
    <source>
        <dbReference type="ARBA" id="ARBA00022787"/>
    </source>
</evidence>
<protein>
    <recommendedName>
        <fullName evidence="6">Mitochondrial distribution and morphology protein 10</fullName>
    </recommendedName>
    <alternativeName>
        <fullName evidence="6">Mitochondrial inheritance component MDM10</fullName>
    </alternativeName>
</protein>